<name>A0AAW1YRU1_RUBAR</name>
<comment type="caution">
    <text evidence="2">The sequence shown here is derived from an EMBL/GenBank/DDBJ whole genome shotgun (WGS) entry which is preliminary data.</text>
</comment>
<keyword evidence="3" id="KW-1185">Reference proteome</keyword>
<dbReference type="Proteomes" id="UP001457282">
    <property type="component" value="Unassembled WGS sequence"/>
</dbReference>
<accession>A0AAW1YRU1</accession>
<sequence length="101" mass="10806">MLPTASLPPSHPSHHNHNATAMPHPARRRRRAQFCRPPQSTPTSTMQFTEPLVLLIAARLAPSATHSESPSLCHRARNSAPLLVSISFTAGAAPFTAAPSL</sequence>
<feature type="region of interest" description="Disordered" evidence="1">
    <location>
        <begin position="1"/>
        <end position="47"/>
    </location>
</feature>
<protein>
    <submittedName>
        <fullName evidence="2">Uncharacterized protein</fullName>
    </submittedName>
</protein>
<gene>
    <name evidence="2" type="ORF">M0R45_006877</name>
</gene>
<evidence type="ECO:0000313" key="3">
    <source>
        <dbReference type="Proteomes" id="UP001457282"/>
    </source>
</evidence>
<proteinExistence type="predicted"/>
<evidence type="ECO:0000313" key="2">
    <source>
        <dbReference type="EMBL" id="KAK9951435.1"/>
    </source>
</evidence>
<dbReference type="AlphaFoldDB" id="A0AAW1YRU1"/>
<dbReference type="EMBL" id="JBEDUW010000001">
    <property type="protein sequence ID" value="KAK9951435.1"/>
    <property type="molecule type" value="Genomic_DNA"/>
</dbReference>
<evidence type="ECO:0000256" key="1">
    <source>
        <dbReference type="SAM" id="MobiDB-lite"/>
    </source>
</evidence>
<reference evidence="2 3" key="1">
    <citation type="journal article" date="2023" name="G3 (Bethesda)">
        <title>A chromosome-length genome assembly and annotation of blackberry (Rubus argutus, cv. 'Hillquist').</title>
        <authorList>
            <person name="Bruna T."/>
            <person name="Aryal R."/>
            <person name="Dudchenko O."/>
            <person name="Sargent D.J."/>
            <person name="Mead D."/>
            <person name="Buti M."/>
            <person name="Cavallini A."/>
            <person name="Hytonen T."/>
            <person name="Andres J."/>
            <person name="Pham M."/>
            <person name="Weisz D."/>
            <person name="Mascagni F."/>
            <person name="Usai G."/>
            <person name="Natali L."/>
            <person name="Bassil N."/>
            <person name="Fernandez G.E."/>
            <person name="Lomsadze A."/>
            <person name="Armour M."/>
            <person name="Olukolu B."/>
            <person name="Poorten T."/>
            <person name="Britton C."/>
            <person name="Davik J."/>
            <person name="Ashrafi H."/>
            <person name="Aiden E.L."/>
            <person name="Borodovsky M."/>
            <person name="Worthington M."/>
        </authorList>
    </citation>
    <scope>NUCLEOTIDE SEQUENCE [LARGE SCALE GENOMIC DNA]</scope>
    <source>
        <strain evidence="2">PI 553951</strain>
    </source>
</reference>
<organism evidence="2 3">
    <name type="scientific">Rubus argutus</name>
    <name type="common">Southern blackberry</name>
    <dbReference type="NCBI Taxonomy" id="59490"/>
    <lineage>
        <taxon>Eukaryota</taxon>
        <taxon>Viridiplantae</taxon>
        <taxon>Streptophyta</taxon>
        <taxon>Embryophyta</taxon>
        <taxon>Tracheophyta</taxon>
        <taxon>Spermatophyta</taxon>
        <taxon>Magnoliopsida</taxon>
        <taxon>eudicotyledons</taxon>
        <taxon>Gunneridae</taxon>
        <taxon>Pentapetalae</taxon>
        <taxon>rosids</taxon>
        <taxon>fabids</taxon>
        <taxon>Rosales</taxon>
        <taxon>Rosaceae</taxon>
        <taxon>Rosoideae</taxon>
        <taxon>Rosoideae incertae sedis</taxon>
        <taxon>Rubus</taxon>
    </lineage>
</organism>